<accession>A0A4Q0XUR3</accession>
<dbReference type="Proteomes" id="UP000290191">
    <property type="component" value="Unassembled WGS sequence"/>
</dbReference>
<sequence>MNKISNFIYDSAYQNVDLKTKIEDTKSILREYYINDSRPLCVAFSGGKDSTALVFLMISLLLELQKENKLEKTTHIVNSNTLAELPPLLEHLETSLKSIQTYANTKNLNIKVHEVVPEDKHTLNVQLLGVGMPPPSMNFRWCTTKLKVWPIEKKLKELFPDGKFISVVGSRRDESSDRKKRIIRQSKVNSHLKINDRFTNADNLYPIEFWNTKNIWEYILDQDSEIIDTNFLWSLYSDASSKNAHECSFVGAGGKHIDEGKIGCGQSRFGCWQCYVVRDNDKSLDGLLKSGYSDMDLYKDYRELYWNFSQKGWENTRDVYSHRTQQREFFEDKPERVGMTKPKGVMLKIRMRFFEELLKLNAKLSYEIITLNEIKLIQERWLYEGDLELKAFKLARKFGFDITHSMKKELLKNRRSALEFYNNYLNKKELRDIFAILTLKRFAIQHIINKEKITNKFFPTKDIEKHIRKEWKKLKTIKKDIKDYNIIDYLNK</sequence>
<dbReference type="InterPro" id="IPR002500">
    <property type="entry name" value="PAPS_reduct_dom"/>
</dbReference>
<dbReference type="InterPro" id="IPR050128">
    <property type="entry name" value="Sulfate_adenylyltrnsfr_sub2"/>
</dbReference>
<dbReference type="SUPFAM" id="SSF52402">
    <property type="entry name" value="Adenine nucleotide alpha hydrolases-like"/>
    <property type="match status" value="1"/>
</dbReference>
<dbReference type="Pfam" id="PF01507">
    <property type="entry name" value="PAPS_reduct"/>
    <property type="match status" value="1"/>
</dbReference>
<dbReference type="RefSeq" id="WP_129083016.1">
    <property type="nucleotide sequence ID" value="NZ_CP041070.1"/>
</dbReference>
<dbReference type="GO" id="GO:0003824">
    <property type="term" value="F:catalytic activity"/>
    <property type="evidence" value="ECO:0007669"/>
    <property type="project" value="InterPro"/>
</dbReference>
<dbReference type="PANTHER" id="PTHR43196">
    <property type="entry name" value="SULFATE ADENYLYLTRANSFERASE SUBUNIT 2"/>
    <property type="match status" value="1"/>
</dbReference>
<evidence type="ECO:0000313" key="3">
    <source>
        <dbReference type="Proteomes" id="UP000290191"/>
    </source>
</evidence>
<dbReference type="Gene3D" id="3.40.50.620">
    <property type="entry name" value="HUPs"/>
    <property type="match status" value="1"/>
</dbReference>
<keyword evidence="3" id="KW-1185">Reference proteome</keyword>
<dbReference type="EMBL" id="PDKO01000019">
    <property type="protein sequence ID" value="RXJ61206.1"/>
    <property type="molecule type" value="Genomic_DNA"/>
</dbReference>
<dbReference type="PANTHER" id="PTHR43196:SF2">
    <property type="entry name" value="PHOSPHOADENOSINE PHOSPHOSULFATE REDUCTASE"/>
    <property type="match status" value="1"/>
</dbReference>
<dbReference type="AlphaFoldDB" id="A0A4Q0XUR3"/>
<evidence type="ECO:0000259" key="1">
    <source>
        <dbReference type="Pfam" id="PF01507"/>
    </source>
</evidence>
<comment type="caution">
    <text evidence="2">The sequence shown here is derived from an EMBL/GenBank/DDBJ whole genome shotgun (WGS) entry which is preliminary data.</text>
</comment>
<protein>
    <recommendedName>
        <fullName evidence="1">Phosphoadenosine phosphosulphate reductase domain-containing protein</fullName>
    </recommendedName>
</protein>
<evidence type="ECO:0000313" key="2">
    <source>
        <dbReference type="EMBL" id="RXJ61206.1"/>
    </source>
</evidence>
<dbReference type="InterPro" id="IPR014729">
    <property type="entry name" value="Rossmann-like_a/b/a_fold"/>
</dbReference>
<reference evidence="2 3" key="1">
    <citation type="submission" date="2017-10" db="EMBL/GenBank/DDBJ databases">
        <title>Genomics of the genus Arcobacter.</title>
        <authorList>
            <person name="Perez-Cataluna A."/>
            <person name="Figueras M.J."/>
        </authorList>
    </citation>
    <scope>NUCLEOTIDE SEQUENCE [LARGE SCALE GENOMIC DNA]</scope>
    <source>
        <strain evidence="2 3">DSM 24636</strain>
    </source>
</reference>
<name>A0A4Q0XUR3_9BACT</name>
<organism evidence="2 3">
    <name type="scientific">Halarcobacter anaerophilus</name>
    <dbReference type="NCBI Taxonomy" id="877500"/>
    <lineage>
        <taxon>Bacteria</taxon>
        <taxon>Pseudomonadati</taxon>
        <taxon>Campylobacterota</taxon>
        <taxon>Epsilonproteobacteria</taxon>
        <taxon>Campylobacterales</taxon>
        <taxon>Arcobacteraceae</taxon>
        <taxon>Halarcobacter</taxon>
    </lineage>
</organism>
<feature type="domain" description="Phosphoadenosine phosphosulphate reductase" evidence="1">
    <location>
        <begin position="40"/>
        <end position="226"/>
    </location>
</feature>
<gene>
    <name evidence="2" type="ORF">CRV06_14420</name>
</gene>
<proteinExistence type="predicted"/>
<dbReference type="OrthoDB" id="9774475at2"/>